<dbReference type="OMA" id="LQMCEVS"/>
<dbReference type="PANTHER" id="PTHR45854:SF4">
    <property type="entry name" value="ARF-GAP WITH SH3 DOMAIN, ANK REPEAT AND PH DOMAIN-CONTAINING PROTEIN 2"/>
    <property type="match status" value="1"/>
</dbReference>
<sequence length="214" mass="24926">MPDQLTVPEFMDITNEDYKAPTTSVFCTRMAHCRNTVGALEEALDLDCSVLHKIKKSVKAINSSGLTHVENEEQYIQALERFTDNTVYKDDPEMSDYFLRFAGFTKELTGLFKNLVSQSLTSICCRSFCYEYFRPDLKKTFDKAWKDYETKLGKIEKEKREHAKQHGLIRTEISGGEIAEEMEKERRLFQLQMCEVRNVVHIQLASERASLYFF</sequence>
<name>A0A672NWL3_SINGR</name>
<dbReference type="Gene3D" id="1.20.1270.60">
    <property type="entry name" value="Arfaptin homology (AH) domain/BAR domain"/>
    <property type="match status" value="1"/>
</dbReference>
<accession>A0A672NWL3</accession>
<dbReference type="GO" id="GO:0005096">
    <property type="term" value="F:GTPase activator activity"/>
    <property type="evidence" value="ECO:0007669"/>
    <property type="project" value="InterPro"/>
</dbReference>
<evidence type="ECO:0000313" key="2">
    <source>
        <dbReference type="Proteomes" id="UP000472262"/>
    </source>
</evidence>
<dbReference type="PANTHER" id="PTHR45854">
    <property type="entry name" value="ASAP FAMILY MEMBER"/>
    <property type="match status" value="1"/>
</dbReference>
<reference evidence="1" key="1">
    <citation type="submission" date="2025-08" db="UniProtKB">
        <authorList>
            <consortium name="Ensembl"/>
        </authorList>
    </citation>
    <scope>IDENTIFICATION</scope>
</reference>
<proteinExistence type="predicted"/>
<dbReference type="Proteomes" id="UP000472262">
    <property type="component" value="Unassembled WGS sequence"/>
</dbReference>
<protein>
    <submittedName>
        <fullName evidence="1">Uncharacterized protein</fullName>
    </submittedName>
</protein>
<dbReference type="Ensembl" id="ENSSGRT00000058100.1">
    <property type="protein sequence ID" value="ENSSGRP00000054380.1"/>
    <property type="gene ID" value="ENSSGRG00000028605.1"/>
</dbReference>
<reference evidence="1" key="2">
    <citation type="submission" date="2025-09" db="UniProtKB">
        <authorList>
            <consortium name="Ensembl"/>
        </authorList>
    </citation>
    <scope>IDENTIFICATION</scope>
</reference>
<dbReference type="InterPro" id="IPR043593">
    <property type="entry name" value="ASAP"/>
</dbReference>
<dbReference type="AlphaFoldDB" id="A0A672NWL3"/>
<keyword evidence="2" id="KW-1185">Reference proteome</keyword>
<organism evidence="1 2">
    <name type="scientific">Sinocyclocheilus grahami</name>
    <name type="common">Dianchi golden-line fish</name>
    <name type="synonym">Barbus grahami</name>
    <dbReference type="NCBI Taxonomy" id="75366"/>
    <lineage>
        <taxon>Eukaryota</taxon>
        <taxon>Metazoa</taxon>
        <taxon>Chordata</taxon>
        <taxon>Craniata</taxon>
        <taxon>Vertebrata</taxon>
        <taxon>Euteleostomi</taxon>
        <taxon>Actinopterygii</taxon>
        <taxon>Neopterygii</taxon>
        <taxon>Teleostei</taxon>
        <taxon>Ostariophysi</taxon>
        <taxon>Cypriniformes</taxon>
        <taxon>Cyprinidae</taxon>
        <taxon>Cyprininae</taxon>
        <taxon>Sinocyclocheilus</taxon>
    </lineage>
</organism>
<dbReference type="InParanoid" id="A0A672NWL3"/>
<dbReference type="SUPFAM" id="SSF103657">
    <property type="entry name" value="BAR/IMD domain-like"/>
    <property type="match status" value="1"/>
</dbReference>
<dbReference type="InterPro" id="IPR027267">
    <property type="entry name" value="AH/BAR_dom_sf"/>
</dbReference>
<evidence type="ECO:0000313" key="1">
    <source>
        <dbReference type="Ensembl" id="ENSSGRP00000054380.1"/>
    </source>
</evidence>